<dbReference type="CDD" id="cd00086">
    <property type="entry name" value="homeodomain"/>
    <property type="match status" value="1"/>
</dbReference>
<keyword evidence="2 5" id="KW-0238">DNA-binding</keyword>
<sequence length="233" mass="25777">MNRIVHHDTLHCLSEGVCTPLTVTCHVAECPRSASRACRSSTDSDTCSGGNNSSSSSSSGHDERKKRPRTAFTAAQIKSLESEFEKNKYLSVAKRLQLSKTLKLTETQVCCLSLCKLPSLVTLPTSRKERIKKTSWLLVRQLPSLRIVGNIILPGYATSVTQGKDKENFVAFSPQVNNTGRATAACRRSYCQLSRIEGVAWSAQRFPAAVNLTFLDRSRYFSIQVDSQLSSRD</sequence>
<dbReference type="OrthoDB" id="6159439at2759"/>
<evidence type="ECO:0000256" key="5">
    <source>
        <dbReference type="PROSITE-ProRule" id="PRU00108"/>
    </source>
</evidence>
<comment type="subcellular location">
    <subcellularLocation>
        <location evidence="1 5 6">Nucleus</location>
    </subcellularLocation>
</comment>
<dbReference type="Gene3D" id="1.10.10.60">
    <property type="entry name" value="Homeodomain-like"/>
    <property type="match status" value="1"/>
</dbReference>
<evidence type="ECO:0000256" key="2">
    <source>
        <dbReference type="ARBA" id="ARBA00023125"/>
    </source>
</evidence>
<dbReference type="InterPro" id="IPR001356">
    <property type="entry name" value="HD"/>
</dbReference>
<evidence type="ECO:0000313" key="9">
    <source>
        <dbReference type="EMBL" id="PNF23390.1"/>
    </source>
</evidence>
<dbReference type="GO" id="GO:0005634">
    <property type="term" value="C:nucleus"/>
    <property type="evidence" value="ECO:0007669"/>
    <property type="project" value="UniProtKB-SubCell"/>
</dbReference>
<dbReference type="EMBL" id="NEVH01018389">
    <property type="protein sequence ID" value="PNF23390.1"/>
    <property type="molecule type" value="Genomic_DNA"/>
</dbReference>
<dbReference type="GO" id="GO:0000978">
    <property type="term" value="F:RNA polymerase II cis-regulatory region sequence-specific DNA binding"/>
    <property type="evidence" value="ECO:0007669"/>
    <property type="project" value="TreeGrafter"/>
</dbReference>
<keyword evidence="3 5" id="KW-0371">Homeobox</keyword>
<proteinExistence type="predicted"/>
<dbReference type="STRING" id="105785.A0A2J7Q484"/>
<feature type="DNA-binding region" description="Homeobox" evidence="5">
    <location>
        <begin position="65"/>
        <end position="110"/>
    </location>
</feature>
<accession>A0A2J7Q484</accession>
<dbReference type="SMART" id="SM00389">
    <property type="entry name" value="HOX"/>
    <property type="match status" value="1"/>
</dbReference>
<evidence type="ECO:0000256" key="4">
    <source>
        <dbReference type="ARBA" id="ARBA00023242"/>
    </source>
</evidence>
<organism evidence="9 10">
    <name type="scientific">Cryptotermes secundus</name>
    <dbReference type="NCBI Taxonomy" id="105785"/>
    <lineage>
        <taxon>Eukaryota</taxon>
        <taxon>Metazoa</taxon>
        <taxon>Ecdysozoa</taxon>
        <taxon>Arthropoda</taxon>
        <taxon>Hexapoda</taxon>
        <taxon>Insecta</taxon>
        <taxon>Pterygota</taxon>
        <taxon>Neoptera</taxon>
        <taxon>Polyneoptera</taxon>
        <taxon>Dictyoptera</taxon>
        <taxon>Blattodea</taxon>
        <taxon>Blattoidea</taxon>
        <taxon>Termitoidae</taxon>
        <taxon>Kalotermitidae</taxon>
        <taxon>Cryptotermitinae</taxon>
        <taxon>Cryptotermes</taxon>
    </lineage>
</organism>
<gene>
    <name evidence="9" type="ORF">B7P43_G12944</name>
</gene>
<evidence type="ECO:0000256" key="7">
    <source>
        <dbReference type="SAM" id="MobiDB-lite"/>
    </source>
</evidence>
<dbReference type="InParanoid" id="A0A2J7Q484"/>
<feature type="domain" description="Homeobox" evidence="8">
    <location>
        <begin position="63"/>
        <end position="109"/>
    </location>
</feature>
<dbReference type="Pfam" id="PF00046">
    <property type="entry name" value="Homeodomain"/>
    <property type="match status" value="1"/>
</dbReference>
<dbReference type="PANTHER" id="PTHR24339">
    <property type="entry name" value="HOMEOBOX PROTEIN EMX-RELATED"/>
    <property type="match status" value="1"/>
</dbReference>
<protein>
    <recommendedName>
        <fullName evidence="8">Homeobox domain-containing protein</fullName>
    </recommendedName>
</protein>
<dbReference type="SUPFAM" id="SSF46689">
    <property type="entry name" value="Homeodomain-like"/>
    <property type="match status" value="1"/>
</dbReference>
<evidence type="ECO:0000256" key="1">
    <source>
        <dbReference type="ARBA" id="ARBA00004123"/>
    </source>
</evidence>
<dbReference type="GO" id="GO:0030182">
    <property type="term" value="P:neuron differentiation"/>
    <property type="evidence" value="ECO:0007669"/>
    <property type="project" value="TreeGrafter"/>
</dbReference>
<dbReference type="InterPro" id="IPR009057">
    <property type="entry name" value="Homeodomain-like_sf"/>
</dbReference>
<dbReference type="InterPro" id="IPR050877">
    <property type="entry name" value="EMX-VAX-Noto_Homeobox_TFs"/>
</dbReference>
<keyword evidence="10" id="KW-1185">Reference proteome</keyword>
<feature type="region of interest" description="Disordered" evidence="7">
    <location>
        <begin position="37"/>
        <end position="70"/>
    </location>
</feature>
<comment type="caution">
    <text evidence="9">The sequence shown here is derived from an EMBL/GenBank/DDBJ whole genome shotgun (WGS) entry which is preliminary data.</text>
</comment>
<dbReference type="PANTHER" id="PTHR24339:SF30">
    <property type="entry name" value="LATERAL MUSCLES SCARCER, ISOFORM B"/>
    <property type="match status" value="1"/>
</dbReference>
<evidence type="ECO:0000256" key="3">
    <source>
        <dbReference type="ARBA" id="ARBA00023155"/>
    </source>
</evidence>
<reference evidence="9 10" key="1">
    <citation type="submission" date="2017-12" db="EMBL/GenBank/DDBJ databases">
        <title>Hemimetabolous genomes reveal molecular basis of termite eusociality.</title>
        <authorList>
            <person name="Harrison M.C."/>
            <person name="Jongepier E."/>
            <person name="Robertson H.M."/>
            <person name="Arning N."/>
            <person name="Bitard-Feildel T."/>
            <person name="Chao H."/>
            <person name="Childers C.P."/>
            <person name="Dinh H."/>
            <person name="Doddapaneni H."/>
            <person name="Dugan S."/>
            <person name="Gowin J."/>
            <person name="Greiner C."/>
            <person name="Han Y."/>
            <person name="Hu H."/>
            <person name="Hughes D.S.T."/>
            <person name="Huylmans A.-K."/>
            <person name="Kemena C."/>
            <person name="Kremer L.P.M."/>
            <person name="Lee S.L."/>
            <person name="Lopez-Ezquerra A."/>
            <person name="Mallet L."/>
            <person name="Monroy-Kuhn J.M."/>
            <person name="Moser A."/>
            <person name="Murali S.C."/>
            <person name="Muzny D.M."/>
            <person name="Otani S."/>
            <person name="Piulachs M.-D."/>
            <person name="Poelchau M."/>
            <person name="Qu J."/>
            <person name="Schaub F."/>
            <person name="Wada-Katsumata A."/>
            <person name="Worley K.C."/>
            <person name="Xie Q."/>
            <person name="Ylla G."/>
            <person name="Poulsen M."/>
            <person name="Gibbs R.A."/>
            <person name="Schal C."/>
            <person name="Richards S."/>
            <person name="Belles X."/>
            <person name="Korb J."/>
            <person name="Bornberg-Bauer E."/>
        </authorList>
    </citation>
    <scope>NUCLEOTIDE SEQUENCE [LARGE SCALE GENOMIC DNA]</scope>
    <source>
        <tissue evidence="9">Whole body</tissue>
    </source>
</reference>
<dbReference type="AlphaFoldDB" id="A0A2J7Q484"/>
<dbReference type="GO" id="GO:0007420">
    <property type="term" value="P:brain development"/>
    <property type="evidence" value="ECO:0007669"/>
    <property type="project" value="TreeGrafter"/>
</dbReference>
<name>A0A2J7Q484_9NEOP</name>
<feature type="compositionally biased region" description="Low complexity" evidence="7">
    <location>
        <begin position="37"/>
        <end position="59"/>
    </location>
</feature>
<dbReference type="PROSITE" id="PS50071">
    <property type="entry name" value="HOMEOBOX_2"/>
    <property type="match status" value="1"/>
</dbReference>
<evidence type="ECO:0000259" key="8">
    <source>
        <dbReference type="PROSITE" id="PS50071"/>
    </source>
</evidence>
<dbReference type="GO" id="GO:0000981">
    <property type="term" value="F:DNA-binding transcription factor activity, RNA polymerase II-specific"/>
    <property type="evidence" value="ECO:0007669"/>
    <property type="project" value="TreeGrafter"/>
</dbReference>
<dbReference type="Proteomes" id="UP000235965">
    <property type="component" value="Unassembled WGS sequence"/>
</dbReference>
<keyword evidence="4 5" id="KW-0539">Nucleus</keyword>
<evidence type="ECO:0000256" key="6">
    <source>
        <dbReference type="RuleBase" id="RU000682"/>
    </source>
</evidence>
<evidence type="ECO:0000313" key="10">
    <source>
        <dbReference type="Proteomes" id="UP000235965"/>
    </source>
</evidence>